<organism evidence="6 7">
    <name type="scientific">Motiliproteus coralliicola</name>
    <dbReference type="NCBI Taxonomy" id="2283196"/>
    <lineage>
        <taxon>Bacteria</taxon>
        <taxon>Pseudomonadati</taxon>
        <taxon>Pseudomonadota</taxon>
        <taxon>Gammaproteobacteria</taxon>
        <taxon>Oceanospirillales</taxon>
        <taxon>Oceanospirillaceae</taxon>
        <taxon>Motiliproteus</taxon>
    </lineage>
</organism>
<dbReference type="NCBIfam" id="TIGR00254">
    <property type="entry name" value="GGDEF"/>
    <property type="match status" value="1"/>
</dbReference>
<keyword evidence="4" id="KW-0472">Membrane</keyword>
<dbReference type="SMART" id="SM00267">
    <property type="entry name" value="GGDEF"/>
    <property type="match status" value="1"/>
</dbReference>
<keyword evidence="7" id="KW-1185">Reference proteome</keyword>
<proteinExistence type="predicted"/>
<evidence type="ECO:0000313" key="7">
    <source>
        <dbReference type="Proteomes" id="UP000253769"/>
    </source>
</evidence>
<dbReference type="Proteomes" id="UP000253769">
    <property type="component" value="Unassembled WGS sequence"/>
</dbReference>
<comment type="caution">
    <text evidence="6">The sequence shown here is derived from an EMBL/GenBank/DDBJ whole genome shotgun (WGS) entry which is preliminary data.</text>
</comment>
<dbReference type="CDD" id="cd12914">
    <property type="entry name" value="PDC1_DGC_like"/>
    <property type="match status" value="1"/>
</dbReference>
<evidence type="ECO:0000256" key="1">
    <source>
        <dbReference type="ARBA" id="ARBA00001946"/>
    </source>
</evidence>
<dbReference type="InterPro" id="IPR043128">
    <property type="entry name" value="Rev_trsase/Diguanyl_cyclase"/>
</dbReference>
<dbReference type="OrthoDB" id="73375at2"/>
<evidence type="ECO:0000256" key="4">
    <source>
        <dbReference type="SAM" id="Phobius"/>
    </source>
</evidence>
<keyword evidence="4" id="KW-0812">Transmembrane</keyword>
<dbReference type="CDD" id="cd01949">
    <property type="entry name" value="GGDEF"/>
    <property type="match status" value="1"/>
</dbReference>
<reference evidence="6 7" key="1">
    <citation type="submission" date="2018-07" db="EMBL/GenBank/DDBJ databases">
        <title>Motiliproteus coralliicola sp. nov., a bacterium isolated from Coral.</title>
        <authorList>
            <person name="Wang G."/>
        </authorList>
    </citation>
    <scope>NUCLEOTIDE SEQUENCE [LARGE SCALE GENOMIC DNA]</scope>
    <source>
        <strain evidence="6 7">C34</strain>
    </source>
</reference>
<feature type="domain" description="GGDEF" evidence="5">
    <location>
        <begin position="318"/>
        <end position="451"/>
    </location>
</feature>
<dbReference type="InterPro" id="IPR029787">
    <property type="entry name" value="Nucleotide_cyclase"/>
</dbReference>
<dbReference type="AlphaFoldDB" id="A0A369WUW5"/>
<name>A0A369WUW5_9GAMM</name>
<dbReference type="Pfam" id="PF00990">
    <property type="entry name" value="GGDEF"/>
    <property type="match status" value="1"/>
</dbReference>
<accession>A0A369WUW5</accession>
<dbReference type="GO" id="GO:1902201">
    <property type="term" value="P:negative regulation of bacterial-type flagellum-dependent cell motility"/>
    <property type="evidence" value="ECO:0007669"/>
    <property type="project" value="TreeGrafter"/>
</dbReference>
<dbReference type="GO" id="GO:0043709">
    <property type="term" value="P:cell adhesion involved in single-species biofilm formation"/>
    <property type="evidence" value="ECO:0007669"/>
    <property type="project" value="TreeGrafter"/>
</dbReference>
<dbReference type="InterPro" id="IPR050469">
    <property type="entry name" value="Diguanylate_Cyclase"/>
</dbReference>
<feature type="transmembrane region" description="Helical" evidence="4">
    <location>
        <begin position="257"/>
        <end position="279"/>
    </location>
</feature>
<dbReference type="Gene3D" id="3.30.450.20">
    <property type="entry name" value="PAS domain"/>
    <property type="match status" value="1"/>
</dbReference>
<protein>
    <recommendedName>
        <fullName evidence="2">diguanylate cyclase</fullName>
        <ecNumber evidence="2">2.7.7.65</ecNumber>
    </recommendedName>
</protein>
<evidence type="ECO:0000313" key="6">
    <source>
        <dbReference type="EMBL" id="RDE24859.1"/>
    </source>
</evidence>
<dbReference type="GO" id="GO:0052621">
    <property type="term" value="F:diguanylate cyclase activity"/>
    <property type="evidence" value="ECO:0007669"/>
    <property type="project" value="UniProtKB-EC"/>
</dbReference>
<evidence type="ECO:0000256" key="2">
    <source>
        <dbReference type="ARBA" id="ARBA00012528"/>
    </source>
</evidence>
<dbReference type="PROSITE" id="PS50887">
    <property type="entry name" value="GGDEF"/>
    <property type="match status" value="1"/>
</dbReference>
<keyword evidence="4" id="KW-1133">Transmembrane helix</keyword>
<dbReference type="Gene3D" id="3.30.70.270">
    <property type="match status" value="1"/>
</dbReference>
<dbReference type="SUPFAM" id="SSF55073">
    <property type="entry name" value="Nucleotide cyclase"/>
    <property type="match status" value="1"/>
</dbReference>
<dbReference type="EMBL" id="QQOH01000001">
    <property type="protein sequence ID" value="RDE24859.1"/>
    <property type="molecule type" value="Genomic_DNA"/>
</dbReference>
<dbReference type="EC" id="2.7.7.65" evidence="2"/>
<comment type="cofactor">
    <cofactor evidence="1">
        <name>Mg(2+)</name>
        <dbReference type="ChEBI" id="CHEBI:18420"/>
    </cofactor>
</comment>
<sequence length="457" mass="50879">MWNLSDSFGGHRTSVLALVIGFVTVLLLIAITTTSLGLHRNNLIVDHQTRLAMLNGHIGQQVAQSISGAQQLLKGIASTLPLVDAKASEINERLVALKSNDPQLMDLLILDRNGEIAYWTGTGTPPSVKDRPYSSIYREQPSTQVWVGEPKLSRVHQDQWFFAVSIPVRSPSNDVVAIMVAIIKTDYLRDVLMQLVDDPNISASIHHSNDKVYAQINRNANTGPKLSLTQELRSHPLKVTTECEYQTVLSSYQDIQLWASLATLVLIFCVCCLTLLLLIRIRKQARLSIEDPLTKTLNRREFMRRGDEELTACQRYDRSFSIIMLDIDNFKAVNDTRGHHIGDLVIQAIGKILNNQSRKNDIVARYGGEEFVILLPEATAEEAGMAAEKLCKVIRTLKTRANKQVLQVTASLGVAQWHAPGEELASVIERADRALYQAKALGKDQVVRCDKNIEGDA</sequence>
<dbReference type="PANTHER" id="PTHR45138">
    <property type="entry name" value="REGULATORY COMPONENTS OF SENSORY TRANSDUCTION SYSTEM"/>
    <property type="match status" value="1"/>
</dbReference>
<dbReference type="FunFam" id="3.30.70.270:FF:000001">
    <property type="entry name" value="Diguanylate cyclase domain protein"/>
    <property type="match status" value="1"/>
</dbReference>
<evidence type="ECO:0000256" key="3">
    <source>
        <dbReference type="ARBA" id="ARBA00034247"/>
    </source>
</evidence>
<gene>
    <name evidence="6" type="ORF">DV711_04565</name>
</gene>
<feature type="transmembrane region" description="Helical" evidence="4">
    <location>
        <begin position="15"/>
        <end position="38"/>
    </location>
</feature>
<dbReference type="GO" id="GO:0005886">
    <property type="term" value="C:plasma membrane"/>
    <property type="evidence" value="ECO:0007669"/>
    <property type="project" value="TreeGrafter"/>
</dbReference>
<evidence type="ECO:0000259" key="5">
    <source>
        <dbReference type="PROSITE" id="PS50887"/>
    </source>
</evidence>
<dbReference type="InterPro" id="IPR000160">
    <property type="entry name" value="GGDEF_dom"/>
</dbReference>
<comment type="catalytic activity">
    <reaction evidence="3">
        <text>2 GTP = 3',3'-c-di-GMP + 2 diphosphate</text>
        <dbReference type="Rhea" id="RHEA:24898"/>
        <dbReference type="ChEBI" id="CHEBI:33019"/>
        <dbReference type="ChEBI" id="CHEBI:37565"/>
        <dbReference type="ChEBI" id="CHEBI:58805"/>
        <dbReference type="EC" id="2.7.7.65"/>
    </reaction>
</comment>
<dbReference type="RefSeq" id="WP_114694450.1">
    <property type="nucleotide sequence ID" value="NZ_QQOH01000001.1"/>
</dbReference>
<dbReference type="PANTHER" id="PTHR45138:SF9">
    <property type="entry name" value="DIGUANYLATE CYCLASE DGCM-RELATED"/>
    <property type="match status" value="1"/>
</dbReference>